<evidence type="ECO:0000256" key="2">
    <source>
        <dbReference type="ARBA" id="ARBA00007727"/>
    </source>
</evidence>
<feature type="domain" description="Trichome birefringence-like C-terminal" evidence="8">
    <location>
        <begin position="106"/>
        <end position="163"/>
    </location>
</feature>
<comment type="caution">
    <text evidence="10">The sequence shown here is derived from an EMBL/GenBank/DDBJ whole genome shotgun (WGS) entry which is preliminary data.</text>
</comment>
<dbReference type="Pfam" id="PF13839">
    <property type="entry name" value="PC-Esterase"/>
    <property type="match status" value="1"/>
</dbReference>
<dbReference type="InterPro" id="IPR026057">
    <property type="entry name" value="TBL_C"/>
</dbReference>
<dbReference type="OrthoDB" id="630188at2759"/>
<comment type="subcellular location">
    <subcellularLocation>
        <location evidence="1">Membrane</location>
        <topology evidence="1">Single-pass membrane protein</topology>
    </subcellularLocation>
</comment>
<keyword evidence="7" id="KW-0732">Signal</keyword>
<dbReference type="Proteomes" id="UP001153076">
    <property type="component" value="Unassembled WGS sequence"/>
</dbReference>
<dbReference type="AlphaFoldDB" id="A0A9Q1GLT6"/>
<feature type="chain" id="PRO_5040337293" description="Trichome birefringence-like N-terminal domain-containing protein" evidence="7">
    <location>
        <begin position="34"/>
        <end position="201"/>
    </location>
</feature>
<evidence type="ECO:0000259" key="8">
    <source>
        <dbReference type="Pfam" id="PF13839"/>
    </source>
</evidence>
<sequence length="201" mass="22627">MGGSSHRGLLINGKAPIVIGLMILVALIQETNGRDEPIKSCNVFEGSWICDPSYPLYDSSVCPFLREQFDCQKNGRPDKEYLNYRWQPSGCNLSSPLKGTSQEHCRFDAQEFLRRSVGKKILFVGDSLGLNQWQSFTCMLHAAVPQAQYNFAVQKPFYLFEFPPKVMWHNTIAPTKIDLESDPSLRSTSMACNHAPSSTPF</sequence>
<evidence type="ECO:0000256" key="4">
    <source>
        <dbReference type="ARBA" id="ARBA00022968"/>
    </source>
</evidence>
<feature type="signal peptide" evidence="7">
    <location>
        <begin position="1"/>
        <end position="33"/>
    </location>
</feature>
<dbReference type="Pfam" id="PF14416">
    <property type="entry name" value="PMR5N"/>
    <property type="match status" value="1"/>
</dbReference>
<evidence type="ECO:0000313" key="10">
    <source>
        <dbReference type="EMBL" id="KAJ8421814.1"/>
    </source>
</evidence>
<keyword evidence="6" id="KW-0472">Membrane</keyword>
<dbReference type="GO" id="GO:0016020">
    <property type="term" value="C:membrane"/>
    <property type="evidence" value="ECO:0007669"/>
    <property type="project" value="UniProtKB-SubCell"/>
</dbReference>
<dbReference type="InterPro" id="IPR029962">
    <property type="entry name" value="TBL"/>
</dbReference>
<evidence type="ECO:0008006" key="12">
    <source>
        <dbReference type="Google" id="ProtNLM"/>
    </source>
</evidence>
<name>A0A9Q1GLT6_9CARY</name>
<keyword evidence="3" id="KW-0812">Transmembrane</keyword>
<dbReference type="PANTHER" id="PTHR32285">
    <property type="entry name" value="PROTEIN TRICHOME BIREFRINGENCE-LIKE 9-RELATED"/>
    <property type="match status" value="1"/>
</dbReference>
<organism evidence="10 11">
    <name type="scientific">Carnegiea gigantea</name>
    <dbReference type="NCBI Taxonomy" id="171969"/>
    <lineage>
        <taxon>Eukaryota</taxon>
        <taxon>Viridiplantae</taxon>
        <taxon>Streptophyta</taxon>
        <taxon>Embryophyta</taxon>
        <taxon>Tracheophyta</taxon>
        <taxon>Spermatophyta</taxon>
        <taxon>Magnoliopsida</taxon>
        <taxon>eudicotyledons</taxon>
        <taxon>Gunneridae</taxon>
        <taxon>Pentapetalae</taxon>
        <taxon>Caryophyllales</taxon>
        <taxon>Cactineae</taxon>
        <taxon>Cactaceae</taxon>
        <taxon>Cactoideae</taxon>
        <taxon>Echinocereeae</taxon>
        <taxon>Carnegiea</taxon>
    </lineage>
</organism>
<keyword evidence="11" id="KW-1185">Reference proteome</keyword>
<evidence type="ECO:0000256" key="5">
    <source>
        <dbReference type="ARBA" id="ARBA00022989"/>
    </source>
</evidence>
<dbReference type="InterPro" id="IPR025846">
    <property type="entry name" value="TBL_N"/>
</dbReference>
<proteinExistence type="inferred from homology"/>
<evidence type="ECO:0000256" key="3">
    <source>
        <dbReference type="ARBA" id="ARBA00022692"/>
    </source>
</evidence>
<evidence type="ECO:0000256" key="7">
    <source>
        <dbReference type="SAM" id="SignalP"/>
    </source>
</evidence>
<gene>
    <name evidence="10" type="ORF">Cgig2_012818</name>
</gene>
<keyword evidence="4" id="KW-0735">Signal-anchor</keyword>
<evidence type="ECO:0000313" key="11">
    <source>
        <dbReference type="Proteomes" id="UP001153076"/>
    </source>
</evidence>
<accession>A0A9Q1GLT6</accession>
<evidence type="ECO:0000259" key="9">
    <source>
        <dbReference type="Pfam" id="PF14416"/>
    </source>
</evidence>
<feature type="domain" description="Trichome birefringence-like N-terminal" evidence="9">
    <location>
        <begin position="39"/>
        <end position="92"/>
    </location>
</feature>
<dbReference type="EMBL" id="JAKOGI010002521">
    <property type="protein sequence ID" value="KAJ8421814.1"/>
    <property type="molecule type" value="Genomic_DNA"/>
</dbReference>
<protein>
    <recommendedName>
        <fullName evidence="12">Trichome birefringence-like N-terminal domain-containing protein</fullName>
    </recommendedName>
</protein>
<comment type="similarity">
    <text evidence="2">Belongs to the PC-esterase family. TBL subfamily.</text>
</comment>
<evidence type="ECO:0000256" key="6">
    <source>
        <dbReference type="ARBA" id="ARBA00023136"/>
    </source>
</evidence>
<dbReference type="GO" id="GO:0005794">
    <property type="term" value="C:Golgi apparatus"/>
    <property type="evidence" value="ECO:0007669"/>
    <property type="project" value="TreeGrafter"/>
</dbReference>
<dbReference type="GO" id="GO:0016413">
    <property type="term" value="F:O-acetyltransferase activity"/>
    <property type="evidence" value="ECO:0007669"/>
    <property type="project" value="InterPro"/>
</dbReference>
<keyword evidence="5" id="KW-1133">Transmembrane helix</keyword>
<reference evidence="10" key="1">
    <citation type="submission" date="2022-04" db="EMBL/GenBank/DDBJ databases">
        <title>Carnegiea gigantea Genome sequencing and assembly v2.</title>
        <authorList>
            <person name="Copetti D."/>
            <person name="Sanderson M.J."/>
            <person name="Burquez A."/>
            <person name="Wojciechowski M.F."/>
        </authorList>
    </citation>
    <scope>NUCLEOTIDE SEQUENCE</scope>
    <source>
        <strain evidence="10">SGP5-SGP5p</strain>
        <tissue evidence="10">Aerial part</tissue>
    </source>
</reference>
<evidence type="ECO:0000256" key="1">
    <source>
        <dbReference type="ARBA" id="ARBA00004167"/>
    </source>
</evidence>
<dbReference type="PANTHER" id="PTHR32285:SF372">
    <property type="entry name" value="PROTEIN TRICHOME BIREFRINGENCE-LIKE 43"/>
    <property type="match status" value="1"/>
</dbReference>